<feature type="transmembrane region" description="Helical" evidence="9">
    <location>
        <begin position="545"/>
        <end position="562"/>
    </location>
</feature>
<dbReference type="Gene3D" id="3.30.70.1430">
    <property type="entry name" value="Multidrug efflux transporter AcrB pore domain"/>
    <property type="match status" value="2"/>
</dbReference>
<evidence type="ECO:0000256" key="6">
    <source>
        <dbReference type="ARBA" id="ARBA00022692"/>
    </source>
</evidence>
<organism evidence="11 12">
    <name type="scientific">Microvirga puerhi</name>
    <dbReference type="NCBI Taxonomy" id="2876078"/>
    <lineage>
        <taxon>Bacteria</taxon>
        <taxon>Pseudomonadati</taxon>
        <taxon>Pseudomonadota</taxon>
        <taxon>Alphaproteobacteria</taxon>
        <taxon>Hyphomicrobiales</taxon>
        <taxon>Methylobacteriaceae</taxon>
        <taxon>Microvirga</taxon>
    </lineage>
</organism>
<evidence type="ECO:0000256" key="2">
    <source>
        <dbReference type="ARBA" id="ARBA00010942"/>
    </source>
</evidence>
<evidence type="ECO:0000256" key="5">
    <source>
        <dbReference type="ARBA" id="ARBA00022519"/>
    </source>
</evidence>
<dbReference type="NCBIfam" id="TIGR00915">
    <property type="entry name" value="2A0602"/>
    <property type="match status" value="1"/>
</dbReference>
<dbReference type="Gene3D" id="3.30.2090.10">
    <property type="entry name" value="Multidrug efflux transporter AcrB TolC docking domain, DN and DC subdomains"/>
    <property type="match status" value="2"/>
</dbReference>
<dbReference type="InterPro" id="IPR001036">
    <property type="entry name" value="Acrflvin-R"/>
</dbReference>
<proteinExistence type="inferred from homology"/>
<dbReference type="InterPro" id="IPR000731">
    <property type="entry name" value="SSD"/>
</dbReference>
<dbReference type="SUPFAM" id="SSF82714">
    <property type="entry name" value="Multidrug efflux transporter AcrB TolC docking domain, DN and DC subdomains"/>
    <property type="match status" value="2"/>
</dbReference>
<sequence>MRFAHFFVDRPIFATVLSIVILLVGGIAYTTLPIAQYPEIAPPTIVVRASYPGADAQTVAATVATPLEQQVNGVENMIYMSSYSSSDGSMALTVTFKLGTDLDTAQVLVQNRVAIATPRLPQEVRALGVTTTKSSPDLMMVVHMLSPDNTYDQLYVSNYARNNVRDVLLRLDGVGDLILFGERQYSLRVWLDPEKLAVFGMTSGDVVKAVQEQNVQVSGGALGAEPTPMDNAFQLIVKTQGRFEDPREFRQIIVRATPDGRLVRLQDVARVELGAQDYVTNSYLNGKPAVALGIFQRPGTNALASAEQIISTMKELSKDFPPGLEYRIVYNPTDFIAQSVHEVYKTLFEAALLVVLVVIVFLQSWRTAIIPIIAIPVSLIGTFAVMSLLGFSINTLTLFGMVLAIGIVVDDAIVVVENVERNIALGLSPRDAAHTTMDEVGSAVVAIALVLSAVFIPTAFIPGISGQFYRQFALTIAVSTLISAFNSLTLSPALAAFLLKPHGEERPRNPLVRVGSWAAGKFNRSFEATAHGYARAVGGVVRYRLITLAIYGGLLAGTVWIADKVPRGFIPTLDQGYAIVVVQLPEGASLSRTDDVVQRASKIIQETPGVQNAVAFAGFSGATFTNASNAAAIFAAFRPFEERIPAGQSGPAIIGQLFGRLQSIQEAFIIAIPPPPVRGLGNSGGFRLQLQERTSDDVDRVLAAAYEIMGRARQNPNLSGVFTTFSANSPQVYLEIDRAKARILNVPIANIFEALQVNLGAAYVNDFNFLGRVWQVRAQADQRFRVEPSDINRLRVRSSTGALVPLGTLVEMREISGPNLIQRYNMYTSVPVQGEAAHGISSGTALDTMEQLAREVLPHGTSFEWTELAFQERQTGNTAILIFALSVLFVFLVLAAQYESWSLPLAIILVVPMAVLSALIGVMVRGMDNNILTQIGLVVLVGLAAKNAILIVEFAKQEEQEHGLDPVAAVIEACRLRLRPILMTAFAFILGVLPLAIATGPGAEMRQALGTAVFAGMLGVTIFGLFLTPVFYVTVRKIADRLSLGRRRRRLARMAAQSAGAEGTPAE</sequence>
<feature type="transmembrane region" description="Helical" evidence="9">
    <location>
        <begin position="981"/>
        <end position="1000"/>
    </location>
</feature>
<feature type="transmembrane region" description="Helical" evidence="9">
    <location>
        <begin position="12"/>
        <end position="32"/>
    </location>
</feature>
<keyword evidence="6 9" id="KW-0812">Transmembrane</keyword>
<comment type="subcellular location">
    <subcellularLocation>
        <location evidence="1 9">Cell inner membrane</location>
        <topology evidence="1 9">Multi-pass membrane protein</topology>
    </subcellularLocation>
</comment>
<dbReference type="PANTHER" id="PTHR32063:SF11">
    <property type="entry name" value="CATION OR DRUG EFFLUX SYSTEM PROTEIN"/>
    <property type="match status" value="1"/>
</dbReference>
<dbReference type="InterPro" id="IPR004764">
    <property type="entry name" value="MdtF-like"/>
</dbReference>
<evidence type="ECO:0000256" key="3">
    <source>
        <dbReference type="ARBA" id="ARBA00022448"/>
    </source>
</evidence>
<gene>
    <name evidence="11" type="ORF">K9B37_00740</name>
</gene>
<dbReference type="InterPro" id="IPR027463">
    <property type="entry name" value="AcrB_DN_DC_subdom"/>
</dbReference>
<dbReference type="PRINTS" id="PR00702">
    <property type="entry name" value="ACRIFLAVINRP"/>
</dbReference>
<evidence type="ECO:0000259" key="10">
    <source>
        <dbReference type="PROSITE" id="PS50156"/>
    </source>
</evidence>
<keyword evidence="12" id="KW-1185">Reference proteome</keyword>
<keyword evidence="8 9" id="KW-0472">Membrane</keyword>
<comment type="caution">
    <text evidence="11">The sequence shown here is derived from an EMBL/GenBank/DDBJ whole genome shotgun (WGS) entry which is preliminary data.</text>
</comment>
<keyword evidence="4" id="KW-1003">Cell membrane</keyword>
<evidence type="ECO:0000256" key="4">
    <source>
        <dbReference type="ARBA" id="ARBA00022475"/>
    </source>
</evidence>
<accession>A0ABS7VIM8</accession>
<feature type="transmembrane region" description="Helical" evidence="9">
    <location>
        <begin position="931"/>
        <end position="952"/>
    </location>
</feature>
<dbReference type="PANTHER" id="PTHR32063">
    <property type="match status" value="1"/>
</dbReference>
<evidence type="ECO:0000313" key="11">
    <source>
        <dbReference type="EMBL" id="MBZ6074828.1"/>
    </source>
</evidence>
<feature type="transmembrane region" description="Helical" evidence="9">
    <location>
        <begin position="440"/>
        <end position="460"/>
    </location>
</feature>
<feature type="transmembrane region" description="Helical" evidence="9">
    <location>
        <begin position="343"/>
        <end position="362"/>
    </location>
</feature>
<feature type="transmembrane region" description="Helical" evidence="9">
    <location>
        <begin position="369"/>
        <end position="391"/>
    </location>
</feature>
<comment type="similarity">
    <text evidence="2 9">Belongs to the resistance-nodulation-cell division (RND) (TC 2.A.6) family.</text>
</comment>
<dbReference type="SUPFAM" id="SSF82866">
    <property type="entry name" value="Multidrug efflux transporter AcrB transmembrane domain"/>
    <property type="match status" value="2"/>
</dbReference>
<evidence type="ECO:0000313" key="12">
    <source>
        <dbReference type="Proteomes" id="UP000704176"/>
    </source>
</evidence>
<feature type="transmembrane region" description="Helical" evidence="9">
    <location>
        <begin position="472"/>
        <end position="499"/>
    </location>
</feature>
<dbReference type="PROSITE" id="PS50156">
    <property type="entry name" value="SSD"/>
    <property type="match status" value="1"/>
</dbReference>
<keyword evidence="3 9" id="KW-0813">Transport</keyword>
<feature type="domain" description="SSD" evidence="10">
    <location>
        <begin position="368"/>
        <end position="497"/>
    </location>
</feature>
<protein>
    <recommendedName>
        <fullName evidence="9">Efflux pump membrane transporter</fullName>
    </recommendedName>
</protein>
<evidence type="ECO:0000256" key="7">
    <source>
        <dbReference type="ARBA" id="ARBA00022989"/>
    </source>
</evidence>
<dbReference type="SUPFAM" id="SSF82693">
    <property type="entry name" value="Multidrug efflux transporter AcrB pore domain, PN1, PN2, PC1 and PC2 subdomains"/>
    <property type="match status" value="4"/>
</dbReference>
<evidence type="ECO:0000256" key="9">
    <source>
        <dbReference type="RuleBase" id="RU364070"/>
    </source>
</evidence>
<feature type="transmembrane region" description="Helical" evidence="9">
    <location>
        <begin position="903"/>
        <end position="925"/>
    </location>
</feature>
<dbReference type="EMBL" id="JAIRBM010000001">
    <property type="protein sequence ID" value="MBZ6074828.1"/>
    <property type="molecule type" value="Genomic_DNA"/>
</dbReference>
<keyword evidence="5 9" id="KW-0997">Cell inner membrane</keyword>
<name>A0ABS7VIM8_9HYPH</name>
<evidence type="ECO:0000256" key="8">
    <source>
        <dbReference type="ARBA" id="ARBA00023136"/>
    </source>
</evidence>
<dbReference type="Gene3D" id="3.30.70.1440">
    <property type="entry name" value="Multidrug efflux transporter AcrB pore domain"/>
    <property type="match status" value="1"/>
</dbReference>
<dbReference type="Proteomes" id="UP000704176">
    <property type="component" value="Unassembled WGS sequence"/>
</dbReference>
<feature type="transmembrane region" description="Helical" evidence="9">
    <location>
        <begin position="1012"/>
        <end position="1035"/>
    </location>
</feature>
<dbReference type="NCBIfam" id="NF000282">
    <property type="entry name" value="RND_permease_1"/>
    <property type="match status" value="1"/>
</dbReference>
<feature type="transmembrane region" description="Helical" evidence="9">
    <location>
        <begin position="878"/>
        <end position="896"/>
    </location>
</feature>
<reference evidence="11 12" key="1">
    <citation type="submission" date="2021-09" db="EMBL/GenBank/DDBJ databases">
        <title>The complete genome sequence of a new microorganism.</title>
        <authorList>
            <person name="Zi Z."/>
        </authorList>
    </citation>
    <scope>NUCLEOTIDE SEQUENCE [LARGE SCALE GENOMIC DNA]</scope>
    <source>
        <strain evidence="11 12">WGZ8</strain>
    </source>
</reference>
<dbReference type="Gene3D" id="3.30.70.1320">
    <property type="entry name" value="Multidrug efflux transporter AcrB pore domain like"/>
    <property type="match status" value="1"/>
</dbReference>
<dbReference type="Gene3D" id="1.20.1640.10">
    <property type="entry name" value="Multidrug efflux transporter AcrB transmembrane domain"/>
    <property type="match status" value="2"/>
</dbReference>
<dbReference type="RefSeq" id="WP_224310885.1">
    <property type="nucleotide sequence ID" value="NZ_JAIRBM010000001.1"/>
</dbReference>
<dbReference type="Pfam" id="PF00873">
    <property type="entry name" value="ACR_tran"/>
    <property type="match status" value="1"/>
</dbReference>
<feature type="transmembrane region" description="Helical" evidence="9">
    <location>
        <begin position="397"/>
        <end position="419"/>
    </location>
</feature>
<keyword evidence="7 9" id="KW-1133">Transmembrane helix</keyword>
<evidence type="ECO:0000256" key="1">
    <source>
        <dbReference type="ARBA" id="ARBA00004429"/>
    </source>
</evidence>